<dbReference type="Proteomes" id="UP000588604">
    <property type="component" value="Unassembled WGS sequence"/>
</dbReference>
<name>A0A841MM18_9BACT</name>
<gene>
    <name evidence="2" type="ORF">FHS59_002107</name>
</gene>
<accession>A0A841MM18</accession>
<feature type="domain" description="DUF4382" evidence="1">
    <location>
        <begin position="28"/>
        <end position="166"/>
    </location>
</feature>
<evidence type="ECO:0000259" key="1">
    <source>
        <dbReference type="Pfam" id="PF14321"/>
    </source>
</evidence>
<sequence>MNKIVSSFFLAFLLFSLWSCEKFDSNPKGLVNVILVDAPATWDSVFVEILGVDIEIISAGKDDGQIETFFLPYEPGDKKIEVSSLIGGEALLLGRDELPDGKILKVTVQLGDEYYLFLDEKRYNMPLFDPSTTEIPIDFEMEIIQGIAYDVVLDFDLEKSIIVTSESPLTLQLDPKITAIKGAGTGEITGIIKPSAIQPAIYAIQNGDSVSTHSNSSGTYEFRITEGKYSIYFDPKNETYADTVIHDLEVLAGETLTIDLVTLKLKP</sequence>
<evidence type="ECO:0000313" key="2">
    <source>
        <dbReference type="EMBL" id="MBB6326479.1"/>
    </source>
</evidence>
<protein>
    <recommendedName>
        <fullName evidence="1">DUF4382 domain-containing protein</fullName>
    </recommendedName>
</protein>
<dbReference type="InterPro" id="IPR025491">
    <property type="entry name" value="DUF4382"/>
</dbReference>
<keyword evidence="3" id="KW-1185">Reference proteome</keyword>
<dbReference type="RefSeq" id="WP_184495079.1">
    <property type="nucleotide sequence ID" value="NZ_JACIJO010000002.1"/>
</dbReference>
<comment type="caution">
    <text evidence="2">The sequence shown here is derived from an EMBL/GenBank/DDBJ whole genome shotgun (WGS) entry which is preliminary data.</text>
</comment>
<reference evidence="2 3" key="1">
    <citation type="submission" date="2020-08" db="EMBL/GenBank/DDBJ databases">
        <title>Genomic Encyclopedia of Type Strains, Phase IV (KMG-IV): sequencing the most valuable type-strain genomes for metagenomic binning, comparative biology and taxonomic classification.</title>
        <authorList>
            <person name="Goeker M."/>
        </authorList>
    </citation>
    <scope>NUCLEOTIDE SEQUENCE [LARGE SCALE GENOMIC DNA]</scope>
    <source>
        <strain evidence="2 3">DSM 102044</strain>
    </source>
</reference>
<dbReference type="EMBL" id="JACIJO010000002">
    <property type="protein sequence ID" value="MBB6326479.1"/>
    <property type="molecule type" value="Genomic_DNA"/>
</dbReference>
<dbReference type="Pfam" id="PF14321">
    <property type="entry name" value="DUF4382"/>
    <property type="match status" value="1"/>
</dbReference>
<dbReference type="AlphaFoldDB" id="A0A841MM18"/>
<organism evidence="2 3">
    <name type="scientific">Algoriphagus iocasae</name>
    <dbReference type="NCBI Taxonomy" id="1836499"/>
    <lineage>
        <taxon>Bacteria</taxon>
        <taxon>Pseudomonadati</taxon>
        <taxon>Bacteroidota</taxon>
        <taxon>Cytophagia</taxon>
        <taxon>Cytophagales</taxon>
        <taxon>Cyclobacteriaceae</taxon>
        <taxon>Algoriphagus</taxon>
    </lineage>
</organism>
<evidence type="ECO:0000313" key="3">
    <source>
        <dbReference type="Proteomes" id="UP000588604"/>
    </source>
</evidence>
<proteinExistence type="predicted"/>